<evidence type="ECO:0000256" key="4">
    <source>
        <dbReference type="ARBA" id="ARBA00022989"/>
    </source>
</evidence>
<dbReference type="GO" id="GO:0005886">
    <property type="term" value="C:plasma membrane"/>
    <property type="evidence" value="ECO:0007669"/>
    <property type="project" value="EnsemblFungi"/>
</dbReference>
<dbReference type="PROSITE" id="PS50850">
    <property type="entry name" value="MFS"/>
    <property type="match status" value="1"/>
</dbReference>
<dbReference type="STRING" id="284811.Q759E7"/>
<dbReference type="RefSeq" id="NP_984426.1">
    <property type="nucleotide sequence ID" value="NM_209779.2"/>
</dbReference>
<evidence type="ECO:0000259" key="7">
    <source>
        <dbReference type="PROSITE" id="PS50850"/>
    </source>
</evidence>
<protein>
    <submittedName>
        <fullName evidence="8">ADR330Wp</fullName>
    </submittedName>
</protein>
<gene>
    <name evidence="8" type="ORF">AGOS_ADR330W</name>
</gene>
<dbReference type="GeneID" id="4620592"/>
<dbReference type="OMA" id="CTAWVKN"/>
<dbReference type="HOGENOM" id="CLU_001265_0_1_1"/>
<dbReference type="InParanoid" id="Q759E7"/>
<dbReference type="FunFam" id="1.20.1250.20:FF:000013">
    <property type="entry name" value="MFS general substrate transporter"/>
    <property type="match status" value="1"/>
</dbReference>
<dbReference type="CDD" id="cd17327">
    <property type="entry name" value="MFS_FEN2_like"/>
    <property type="match status" value="1"/>
</dbReference>
<dbReference type="SUPFAM" id="SSF103473">
    <property type="entry name" value="MFS general substrate transporter"/>
    <property type="match status" value="1"/>
</dbReference>
<name>Q759E7_EREGS</name>
<feature type="transmembrane region" description="Helical" evidence="6">
    <location>
        <begin position="371"/>
        <end position="391"/>
    </location>
</feature>
<keyword evidence="9" id="KW-1185">Reference proteome</keyword>
<feature type="transmembrane region" description="Helical" evidence="6">
    <location>
        <begin position="403"/>
        <end position="423"/>
    </location>
</feature>
<evidence type="ECO:0000313" key="9">
    <source>
        <dbReference type="Proteomes" id="UP000000591"/>
    </source>
</evidence>
<dbReference type="GO" id="GO:0032541">
    <property type="term" value="C:cortical endoplasmic reticulum"/>
    <property type="evidence" value="ECO:0007669"/>
    <property type="project" value="EnsemblFungi"/>
</dbReference>
<dbReference type="GO" id="GO:0046943">
    <property type="term" value="F:carboxylic acid transmembrane transporter activity"/>
    <property type="evidence" value="ECO:0007669"/>
    <property type="project" value="EnsemblFungi"/>
</dbReference>
<dbReference type="PANTHER" id="PTHR43791:SF101">
    <property type="entry name" value="HIGH-AFFINITY NICOTINIC ACID TRANSPORTER"/>
    <property type="match status" value="1"/>
</dbReference>
<reference evidence="9" key="2">
    <citation type="journal article" date="2013" name="G3 (Bethesda)">
        <title>Genomes of Ashbya fungi isolated from insects reveal four mating-type loci, numerous translocations, lack of transposons, and distinct gene duplications.</title>
        <authorList>
            <person name="Dietrich F.S."/>
            <person name="Voegeli S."/>
            <person name="Kuo S."/>
            <person name="Philippsen P."/>
        </authorList>
    </citation>
    <scope>GENOME REANNOTATION</scope>
    <source>
        <strain evidence="9">ATCC 10895 / CBS 109.51 / FGSC 9923 / NRRL Y-1056</strain>
    </source>
</reference>
<feature type="transmembrane region" description="Helical" evidence="6">
    <location>
        <begin position="281"/>
        <end position="305"/>
    </location>
</feature>
<dbReference type="OrthoDB" id="2985014at2759"/>
<feature type="transmembrane region" description="Helical" evidence="6">
    <location>
        <begin position="144"/>
        <end position="166"/>
    </location>
</feature>
<comment type="subcellular location">
    <subcellularLocation>
        <location evidence="1">Membrane</location>
        <topology evidence="1">Multi-pass membrane protein</topology>
    </subcellularLocation>
</comment>
<dbReference type="GO" id="GO:1903222">
    <property type="term" value="P:quinolinic acid transmembrane transport"/>
    <property type="evidence" value="ECO:0007669"/>
    <property type="project" value="EnsemblFungi"/>
</dbReference>
<dbReference type="InterPro" id="IPR020846">
    <property type="entry name" value="MFS_dom"/>
</dbReference>
<keyword evidence="4 6" id="KW-1133">Transmembrane helix</keyword>
<feature type="transmembrane region" description="Helical" evidence="6">
    <location>
        <begin position="435"/>
        <end position="458"/>
    </location>
</feature>
<dbReference type="Proteomes" id="UP000000591">
    <property type="component" value="Chromosome IV"/>
</dbReference>
<feature type="transmembrane region" description="Helical" evidence="6">
    <location>
        <begin position="178"/>
        <end position="198"/>
    </location>
</feature>
<sequence>MGMMEVDRSNTGPLRKANNEEFEIEIGSDEDVAEPGLDHPMERRIVRKMDLCLLPLMCILYFLSNLDKSNIGNAAIAGMTEDLKLVGNQYGNCVTVFFATYITFDPIGANLMNIVGAPVMMTGCIIGFGLISLCTAWVKNYWQLLLIRILLGAFEGNIYPAINMYLSVCYRREQYAIRFAWVFFAACVSSSFGGLISYGCAHIKGSLNAWQYIYIVEGALTLAVVPFYWFGLSKNLQDSWFFNKEEREYIIRRYETMYTYNPNERFEWRQLWLAVRDVKTWISAISLFCIDLTTFGLTIFMPIIISGMGFTHIRAQLMTVPVYFFTAITFFICAYLSDKLRLRSPFIVGACVTCAIGLAIVLGSHSNAVKFFGIFVLALGIYVNASTNCLWLSGNVSNYYKRATALGINLFSGSSSGLVAGQIFTEAEKPGYKTGLTLCMSLQIAAIFLTLLQLFCYYRLNKKKKAMLAQSDKEELKFDRSLGDENPHFLYMY</sequence>
<keyword evidence="2" id="KW-0813">Transport</keyword>
<dbReference type="GO" id="GO:0016020">
    <property type="term" value="C:membrane"/>
    <property type="evidence" value="ECO:0000318"/>
    <property type="project" value="GO_Central"/>
</dbReference>
<feature type="transmembrane region" description="Helical" evidence="6">
    <location>
        <begin position="111"/>
        <end position="138"/>
    </location>
</feature>
<dbReference type="FunFam" id="1.20.1250.20:FF:000370">
    <property type="entry name" value="Nicotinic acid permease"/>
    <property type="match status" value="1"/>
</dbReference>
<dbReference type="FunCoup" id="Q759E7">
    <property type="interactions" value="195"/>
</dbReference>
<keyword evidence="3 6" id="KW-0812">Transmembrane</keyword>
<evidence type="ECO:0000256" key="6">
    <source>
        <dbReference type="SAM" id="Phobius"/>
    </source>
</evidence>
<dbReference type="InterPro" id="IPR036259">
    <property type="entry name" value="MFS_trans_sf"/>
</dbReference>
<feature type="domain" description="Major facilitator superfamily (MFS) profile" evidence="7">
    <location>
        <begin position="53"/>
        <end position="464"/>
    </location>
</feature>
<reference evidence="8 9" key="1">
    <citation type="journal article" date="2004" name="Science">
        <title>The Ashbya gossypii genome as a tool for mapping the ancient Saccharomyces cerevisiae genome.</title>
        <authorList>
            <person name="Dietrich F.S."/>
            <person name="Voegeli S."/>
            <person name="Brachat S."/>
            <person name="Lerch A."/>
            <person name="Gates K."/>
            <person name="Steiner S."/>
            <person name="Mohr C."/>
            <person name="Pohlmann R."/>
            <person name="Luedi P."/>
            <person name="Choi S."/>
            <person name="Wing R.A."/>
            <person name="Flavier A."/>
            <person name="Gaffney T.D."/>
            <person name="Philippsen P."/>
        </authorList>
    </citation>
    <scope>NUCLEOTIDE SEQUENCE [LARGE SCALE GENOMIC DNA]</scope>
    <source>
        <strain evidence="9">ATCC 10895 / CBS 109.51 / FGSC 9923 / NRRL Y-1056</strain>
    </source>
</reference>
<feature type="transmembrane region" description="Helical" evidence="6">
    <location>
        <begin position="210"/>
        <end position="230"/>
    </location>
</feature>
<dbReference type="eggNOG" id="KOG2533">
    <property type="taxonomic scope" value="Eukaryota"/>
</dbReference>
<dbReference type="GO" id="GO:0022857">
    <property type="term" value="F:transmembrane transporter activity"/>
    <property type="evidence" value="ECO:0000318"/>
    <property type="project" value="GO_Central"/>
</dbReference>
<evidence type="ECO:0000256" key="5">
    <source>
        <dbReference type="ARBA" id="ARBA00023136"/>
    </source>
</evidence>
<evidence type="ECO:0000256" key="3">
    <source>
        <dbReference type="ARBA" id="ARBA00022692"/>
    </source>
</evidence>
<feature type="transmembrane region" description="Helical" evidence="6">
    <location>
        <begin position="317"/>
        <end position="337"/>
    </location>
</feature>
<dbReference type="AlphaFoldDB" id="Q759E7"/>
<accession>Q759E7</accession>
<organism evidence="8 9">
    <name type="scientific">Eremothecium gossypii (strain ATCC 10895 / CBS 109.51 / FGSC 9923 / NRRL Y-1056)</name>
    <name type="common">Yeast</name>
    <name type="synonym">Ashbya gossypii</name>
    <dbReference type="NCBI Taxonomy" id="284811"/>
    <lineage>
        <taxon>Eukaryota</taxon>
        <taxon>Fungi</taxon>
        <taxon>Dikarya</taxon>
        <taxon>Ascomycota</taxon>
        <taxon>Saccharomycotina</taxon>
        <taxon>Saccharomycetes</taxon>
        <taxon>Saccharomycetales</taxon>
        <taxon>Saccharomycetaceae</taxon>
        <taxon>Eremothecium</taxon>
    </lineage>
</organism>
<dbReference type="InterPro" id="IPR011701">
    <property type="entry name" value="MFS"/>
</dbReference>
<feature type="transmembrane region" description="Helical" evidence="6">
    <location>
        <begin position="346"/>
        <end position="365"/>
    </location>
</feature>
<dbReference type="PANTHER" id="PTHR43791">
    <property type="entry name" value="PERMEASE-RELATED"/>
    <property type="match status" value="1"/>
</dbReference>
<proteinExistence type="predicted"/>
<dbReference type="EMBL" id="AE016817">
    <property type="protein sequence ID" value="AAS52250.1"/>
    <property type="molecule type" value="Genomic_DNA"/>
</dbReference>
<keyword evidence="5 6" id="KW-0472">Membrane</keyword>
<dbReference type="KEGG" id="ago:AGOS_ADR330W"/>
<evidence type="ECO:0000256" key="2">
    <source>
        <dbReference type="ARBA" id="ARBA00022448"/>
    </source>
</evidence>
<dbReference type="Gene3D" id="1.20.1250.20">
    <property type="entry name" value="MFS general substrate transporter like domains"/>
    <property type="match status" value="2"/>
</dbReference>
<evidence type="ECO:0000256" key="1">
    <source>
        <dbReference type="ARBA" id="ARBA00004141"/>
    </source>
</evidence>
<dbReference type="Pfam" id="PF07690">
    <property type="entry name" value="MFS_1"/>
    <property type="match status" value="1"/>
</dbReference>
<evidence type="ECO:0000313" key="8">
    <source>
        <dbReference type="EMBL" id="AAS52250.1"/>
    </source>
</evidence>